<evidence type="ECO:0000313" key="4">
    <source>
        <dbReference type="RefSeq" id="XP_030627764.1"/>
    </source>
</evidence>
<dbReference type="CDD" id="cd18672">
    <property type="entry name" value="PIN_FAM120B-like"/>
    <property type="match status" value="1"/>
</dbReference>
<dbReference type="InterPro" id="IPR026784">
    <property type="entry name" value="Coact_PPARg"/>
</dbReference>
<dbReference type="GeneID" id="115810010"/>
<dbReference type="OrthoDB" id="25987at2759"/>
<dbReference type="InterPro" id="IPR029060">
    <property type="entry name" value="PIN-like_dom_sf"/>
</dbReference>
<keyword evidence="3" id="KW-1185">Reference proteome</keyword>
<proteinExistence type="inferred from homology"/>
<feature type="compositionally biased region" description="Basic residues" evidence="2">
    <location>
        <begin position="666"/>
        <end position="681"/>
    </location>
</feature>
<gene>
    <name evidence="4" type="primary">fam120b</name>
</gene>
<dbReference type="Gene3D" id="3.40.50.1010">
    <property type="entry name" value="5'-nuclease"/>
    <property type="match status" value="1"/>
</dbReference>
<reference evidence="4" key="1">
    <citation type="submission" date="2025-08" db="UniProtKB">
        <authorList>
            <consortium name="RefSeq"/>
        </authorList>
    </citation>
    <scope>IDENTIFICATION</scope>
</reference>
<feature type="region of interest" description="Disordered" evidence="2">
    <location>
        <begin position="629"/>
        <end position="681"/>
    </location>
</feature>
<protein>
    <submittedName>
        <fullName evidence="4">Constitutive coactivator of peroxisome proliferator-activated receptor gamma</fullName>
    </submittedName>
</protein>
<dbReference type="RefSeq" id="XP_030627764.1">
    <property type="nucleotide sequence ID" value="XM_030771904.1"/>
</dbReference>
<name>A0A6J2V632_CHACN</name>
<evidence type="ECO:0000256" key="1">
    <source>
        <dbReference type="ARBA" id="ARBA00009495"/>
    </source>
</evidence>
<dbReference type="CTD" id="84498"/>
<dbReference type="GO" id="GO:0005634">
    <property type="term" value="C:nucleus"/>
    <property type="evidence" value="ECO:0007669"/>
    <property type="project" value="TreeGrafter"/>
</dbReference>
<dbReference type="InParanoid" id="A0A6J2V632"/>
<evidence type="ECO:0000313" key="3">
    <source>
        <dbReference type="Proteomes" id="UP000504632"/>
    </source>
</evidence>
<dbReference type="SUPFAM" id="SSF88723">
    <property type="entry name" value="PIN domain-like"/>
    <property type="match status" value="1"/>
</dbReference>
<accession>A0A6J2V632</accession>
<organism evidence="3 4">
    <name type="scientific">Chanos chanos</name>
    <name type="common">Milkfish</name>
    <name type="synonym">Mugil chanos</name>
    <dbReference type="NCBI Taxonomy" id="29144"/>
    <lineage>
        <taxon>Eukaryota</taxon>
        <taxon>Metazoa</taxon>
        <taxon>Chordata</taxon>
        <taxon>Craniata</taxon>
        <taxon>Vertebrata</taxon>
        <taxon>Euteleostomi</taxon>
        <taxon>Actinopterygii</taxon>
        <taxon>Neopterygii</taxon>
        <taxon>Teleostei</taxon>
        <taxon>Ostariophysi</taxon>
        <taxon>Gonorynchiformes</taxon>
        <taxon>Chanidae</taxon>
        <taxon>Chanos</taxon>
    </lineage>
</organism>
<dbReference type="PANTHER" id="PTHR15976">
    <property type="entry name" value="CONSTITUTIVE COACTIVATOR OF PEROXISOME PROLIFERATOR-ACTIVATED RECEPTOR GAMMA"/>
    <property type="match status" value="1"/>
</dbReference>
<dbReference type="AlphaFoldDB" id="A0A6J2V632"/>
<evidence type="ECO:0000256" key="2">
    <source>
        <dbReference type="SAM" id="MobiDB-lite"/>
    </source>
</evidence>
<dbReference type="Proteomes" id="UP000504632">
    <property type="component" value="Chromosome 4"/>
</dbReference>
<comment type="similarity">
    <text evidence="1">Belongs to the constitutive coactivator of PPAR-gamma family.</text>
</comment>
<feature type="compositionally biased region" description="Polar residues" evidence="2">
    <location>
        <begin position="641"/>
        <end position="660"/>
    </location>
</feature>
<sequence>MCRNMGVRGLQHFMESCYPETCIRVNLREMARNHVKVHNCNTATVVVDGMACLRYWYSCQAWVHGGQWQEYMHFLREFVDAFSAVAIRLVFFFDGTVEEDKRAEWVKRRLRVNQDIVRVFNFIKSYGKQPERDMFLIPSGLATFSRFALKSLGQETWCSVREGDYEIADYARRHSCMGILGQDSDFVIYDTVPYLSINKLRLDNMTTVLFSREKLCHILQLYKGDLPLLACLLGNDVVSEQRMQRLRNTMLTSYRRKCQQSQGDKVLAVADFVSSNRPPGEGLQGISSLPLSIADREVLEGGIRSYLLPGQSSSWVNGIASSFNSVRAVEKCTDVDILQAAREKHIRAECFMTYNILHDGVVECSNTLEDIHEDEVPPQAVLFQPVREHVYSLLLQARPGCSLPFPSVKEWFVTPGDPLKEPKIVTPNPISHPDGAPDLRTLWFGKGTEVLRMRVSTFMAVFDLQDHAEKLEHLDGPMVAVFCLVAYIATHTKHLSLEDLDAYLSQAVCIRFKPYPELLHTSVPVVDPRAVQLGSLFVRGLTYLIAANSACGLPFNMDDLMPWKTFDGLLFHSKYLQAHSACTTEELLEGNPSCSQLFLSLREQVLGVCRRCGVTIQSLPRRAHIERPSNFGESCRERGPQTYQARGSRTSPHSNRQQQRGPDHRPKSRHPNRRRYHQTPH</sequence>
<dbReference type="PANTHER" id="PTHR15976:SF17">
    <property type="entry name" value="CONSTITUTIVE COACTIVATOR OF PEROXISOME PROLIFERATOR-ACTIVATED RECEPTOR GAMMA"/>
    <property type="match status" value="1"/>
</dbReference>
<keyword evidence="4" id="KW-0675">Receptor</keyword>